<evidence type="ECO:0000313" key="2">
    <source>
        <dbReference type="Proteomes" id="UP000652219"/>
    </source>
</evidence>
<proteinExistence type="predicted"/>
<protein>
    <submittedName>
        <fullName evidence="1">Ankyrin repeat protein</fullName>
    </submittedName>
</protein>
<keyword evidence="2" id="KW-1185">Reference proteome</keyword>
<dbReference type="EMBL" id="WIGN01000179">
    <property type="protein sequence ID" value="KAF6805545.1"/>
    <property type="molecule type" value="Genomic_DNA"/>
</dbReference>
<sequence>MTESRPRPHRFSFRWVPHFPVYNEAIEDPKKREAANQIARERGMLQLYEEEYRHLPPLPPQLPHPLYEMQDPPGYRKDDASRAFYKSCAEGNLDLVRIGVPEPHYRCFRRGIENHHDDLAGNIKFYSHTPAYLSSDSVSESIFTSGSRELLPLLRVLVDSGWHPNQLLGPTQRGKRRPFNLPCQEVGLHYPRCILDTEILRFLLDAGADPTTGREVNRDFAFGIVNRPVRRLKGHILEMAVNLGAAEAVDLLVSHGARPEHGVTLHSLIRRRPDPAAAKVMDEEYREELCEETPWLEYPTLFSRFAIAQ</sequence>
<dbReference type="Proteomes" id="UP000652219">
    <property type="component" value="Unassembled WGS sequence"/>
</dbReference>
<dbReference type="AlphaFoldDB" id="A0A8H6J3S3"/>
<evidence type="ECO:0000313" key="1">
    <source>
        <dbReference type="EMBL" id="KAF6805545.1"/>
    </source>
</evidence>
<comment type="caution">
    <text evidence="1">The sequence shown here is derived from an EMBL/GenBank/DDBJ whole genome shotgun (WGS) entry which is preliminary data.</text>
</comment>
<gene>
    <name evidence="1" type="ORF">CSOJ01_09414</name>
</gene>
<name>A0A8H6J3S3_9PEZI</name>
<accession>A0A8H6J3S3</accession>
<organism evidence="1 2">
    <name type="scientific">Colletotrichum sojae</name>
    <dbReference type="NCBI Taxonomy" id="2175907"/>
    <lineage>
        <taxon>Eukaryota</taxon>
        <taxon>Fungi</taxon>
        <taxon>Dikarya</taxon>
        <taxon>Ascomycota</taxon>
        <taxon>Pezizomycotina</taxon>
        <taxon>Sordariomycetes</taxon>
        <taxon>Hypocreomycetidae</taxon>
        <taxon>Glomerellales</taxon>
        <taxon>Glomerellaceae</taxon>
        <taxon>Colletotrichum</taxon>
        <taxon>Colletotrichum orchidearum species complex</taxon>
    </lineage>
</organism>
<reference evidence="1 2" key="1">
    <citation type="journal article" date="2020" name="Phytopathology">
        <title>Genome Sequence Resources of Colletotrichum truncatum, C. plurivorum, C. musicola, and C. sojae: Four Species Pathogenic to Soybean (Glycine max).</title>
        <authorList>
            <person name="Rogerio F."/>
            <person name="Boufleur T.R."/>
            <person name="Ciampi-Guillardi M."/>
            <person name="Sukno S.A."/>
            <person name="Thon M.R."/>
            <person name="Massola Junior N.S."/>
            <person name="Baroncelli R."/>
        </authorList>
    </citation>
    <scope>NUCLEOTIDE SEQUENCE [LARGE SCALE GENOMIC DNA]</scope>
    <source>
        <strain evidence="1 2">LFN0009</strain>
    </source>
</reference>
<dbReference type="InterPro" id="IPR036770">
    <property type="entry name" value="Ankyrin_rpt-contain_sf"/>
</dbReference>
<dbReference type="Gene3D" id="1.25.40.20">
    <property type="entry name" value="Ankyrin repeat-containing domain"/>
    <property type="match status" value="1"/>
</dbReference>